<gene>
    <name evidence="1" type="ordered locus">Hbut_0813</name>
</gene>
<keyword evidence="2" id="KW-1185">Reference proteome</keyword>
<dbReference type="AlphaFoldDB" id="A2BL05"/>
<reference evidence="1 2" key="1">
    <citation type="journal article" date="2007" name="Archaea">
        <title>The genome of Hyperthermus butylicus: a sulfur-reducing, peptide fermenting, neutrophilic Crenarchaeote growing up to 108 degrees C.</title>
        <authorList>
            <person name="Brugger K."/>
            <person name="Chen L."/>
            <person name="Stark M."/>
            <person name="Zibat A."/>
            <person name="Redder P."/>
            <person name="Ruepp A."/>
            <person name="Awayez M."/>
            <person name="She Q."/>
            <person name="Garrett R.A."/>
            <person name="Klenk H.P."/>
        </authorList>
    </citation>
    <scope>NUCLEOTIDE SEQUENCE [LARGE SCALE GENOMIC DNA]</scope>
    <source>
        <strain evidence="2">DSM 5456 / JCM 9403 / PLM1-5</strain>
    </source>
</reference>
<dbReference type="EnsemblBacteria" id="ABM80666">
    <property type="protein sequence ID" value="ABM80666"/>
    <property type="gene ID" value="Hbut_0813"/>
</dbReference>
<accession>A2BL05</accession>
<name>A2BL05_HYPBU</name>
<protein>
    <submittedName>
        <fullName evidence="1">Uncharacterized protein</fullName>
    </submittedName>
</protein>
<dbReference type="GeneID" id="4781850"/>
<dbReference type="KEGG" id="hbu:Hbut_0813"/>
<dbReference type="Proteomes" id="UP000002593">
    <property type="component" value="Chromosome"/>
</dbReference>
<evidence type="ECO:0000313" key="1">
    <source>
        <dbReference type="EMBL" id="ABM80666.1"/>
    </source>
</evidence>
<sequence>MKHPRGRRLYIILAFALVAVAAARYAVLVHTASSSLAGFFGNGFCDPGSCAFYIETKGILKSLDIRFSSECVKAHMPGYGVPVDEYLEAKLWRLNSSTYRIVVKTTPHTYLDYVVETSPCTRPRGNPVQLVYTRGLMVRARTVAPVELEDVVPTAWYAYTILVSFNGSCSLSIKLYAFQDRVAWETVREGQTNTSTLLVPAGGALDVEGYGPEYTKLVLVNYSDTNCTATVRVYRVPAVKVGAVFEDYNVTLSLPLLTGLPAGR</sequence>
<dbReference type="HOGENOM" id="CLU_1052146_0_0_2"/>
<dbReference type="EMBL" id="CP000493">
    <property type="protein sequence ID" value="ABM80666.1"/>
    <property type="molecule type" value="Genomic_DNA"/>
</dbReference>
<evidence type="ECO:0000313" key="2">
    <source>
        <dbReference type="Proteomes" id="UP000002593"/>
    </source>
</evidence>
<proteinExistence type="predicted"/>
<dbReference type="RefSeq" id="WP_011821984.1">
    <property type="nucleotide sequence ID" value="NC_008818.1"/>
</dbReference>
<organism evidence="1 2">
    <name type="scientific">Hyperthermus butylicus (strain DSM 5456 / JCM 9403 / PLM1-5)</name>
    <dbReference type="NCBI Taxonomy" id="415426"/>
    <lineage>
        <taxon>Archaea</taxon>
        <taxon>Thermoproteota</taxon>
        <taxon>Thermoprotei</taxon>
        <taxon>Desulfurococcales</taxon>
        <taxon>Pyrodictiaceae</taxon>
        <taxon>Hyperthermus</taxon>
    </lineage>
</organism>